<gene>
    <name evidence="2" type="ORF">CTRG_00725</name>
</gene>
<protein>
    <submittedName>
        <fullName evidence="2">Uncharacterized protein</fullName>
    </submittedName>
</protein>
<dbReference type="HOGENOM" id="CLU_1970248_0_0_1"/>
<feature type="transmembrane region" description="Helical" evidence="1">
    <location>
        <begin position="101"/>
        <end position="121"/>
    </location>
</feature>
<evidence type="ECO:0000313" key="3">
    <source>
        <dbReference type="Proteomes" id="UP000002037"/>
    </source>
</evidence>
<sequence length="127" mass="15337">MMYEWRYYYYGISVDQSEKSNINFYIIALSLFFFFLVFAFWFKVVGYSPSTHARTDTHPPCSTIRFPTFLVQCLYHIRSHLTNQLHHYTVLCPPNPEVSTFYIPIHLSVKNLSIIYIYFFYPKKKLY</sequence>
<dbReference type="RefSeq" id="XP_002545944.1">
    <property type="nucleotide sequence ID" value="XM_002545898.1"/>
</dbReference>
<evidence type="ECO:0000256" key="1">
    <source>
        <dbReference type="SAM" id="Phobius"/>
    </source>
</evidence>
<keyword evidence="1" id="KW-0472">Membrane</keyword>
<proteinExistence type="predicted"/>
<dbReference type="AlphaFoldDB" id="C5M3T6"/>
<keyword evidence="3" id="KW-1185">Reference proteome</keyword>
<accession>C5M3T6</accession>
<keyword evidence="1" id="KW-1133">Transmembrane helix</keyword>
<dbReference type="VEuPathDB" id="FungiDB:CTRG_00725"/>
<evidence type="ECO:0000313" key="2">
    <source>
        <dbReference type="EMBL" id="EER35986.1"/>
    </source>
</evidence>
<name>C5M3T6_CANTT</name>
<dbReference type="GeneID" id="8298140"/>
<dbReference type="Proteomes" id="UP000002037">
    <property type="component" value="Unassembled WGS sequence"/>
</dbReference>
<organism evidence="2 3">
    <name type="scientific">Candida tropicalis (strain ATCC MYA-3404 / T1)</name>
    <name type="common">Yeast</name>
    <dbReference type="NCBI Taxonomy" id="294747"/>
    <lineage>
        <taxon>Eukaryota</taxon>
        <taxon>Fungi</taxon>
        <taxon>Dikarya</taxon>
        <taxon>Ascomycota</taxon>
        <taxon>Saccharomycotina</taxon>
        <taxon>Pichiomycetes</taxon>
        <taxon>Debaryomycetaceae</taxon>
        <taxon>Candida/Lodderomyces clade</taxon>
        <taxon>Candida</taxon>
    </lineage>
</organism>
<dbReference type="KEGG" id="ctp:CTRG_00725"/>
<feature type="transmembrane region" description="Helical" evidence="1">
    <location>
        <begin position="21"/>
        <end position="42"/>
    </location>
</feature>
<dbReference type="EMBL" id="GG692395">
    <property type="protein sequence ID" value="EER35986.1"/>
    <property type="molecule type" value="Genomic_DNA"/>
</dbReference>
<reference evidence="2 3" key="1">
    <citation type="journal article" date="2009" name="Nature">
        <title>Evolution of pathogenicity and sexual reproduction in eight Candida genomes.</title>
        <authorList>
            <person name="Butler G."/>
            <person name="Rasmussen M.D."/>
            <person name="Lin M.F."/>
            <person name="Santos M.A."/>
            <person name="Sakthikumar S."/>
            <person name="Munro C.A."/>
            <person name="Rheinbay E."/>
            <person name="Grabherr M."/>
            <person name="Forche A."/>
            <person name="Reedy J.L."/>
            <person name="Agrafioti I."/>
            <person name="Arnaud M.B."/>
            <person name="Bates S."/>
            <person name="Brown A.J."/>
            <person name="Brunke S."/>
            <person name="Costanzo M.C."/>
            <person name="Fitzpatrick D.A."/>
            <person name="de Groot P.W."/>
            <person name="Harris D."/>
            <person name="Hoyer L.L."/>
            <person name="Hube B."/>
            <person name="Klis F.M."/>
            <person name="Kodira C."/>
            <person name="Lennard N."/>
            <person name="Logue M.E."/>
            <person name="Martin R."/>
            <person name="Neiman A.M."/>
            <person name="Nikolaou E."/>
            <person name="Quail M.A."/>
            <person name="Quinn J."/>
            <person name="Santos M.C."/>
            <person name="Schmitzberger F.F."/>
            <person name="Sherlock G."/>
            <person name="Shah P."/>
            <person name="Silverstein K.A."/>
            <person name="Skrzypek M.S."/>
            <person name="Soll D."/>
            <person name="Staggs R."/>
            <person name="Stansfield I."/>
            <person name="Stumpf M.P."/>
            <person name="Sudbery P.E."/>
            <person name="Srikantha T."/>
            <person name="Zeng Q."/>
            <person name="Berman J."/>
            <person name="Berriman M."/>
            <person name="Heitman J."/>
            <person name="Gow N.A."/>
            <person name="Lorenz M.C."/>
            <person name="Birren B.W."/>
            <person name="Kellis M."/>
            <person name="Cuomo C.A."/>
        </authorList>
    </citation>
    <scope>NUCLEOTIDE SEQUENCE [LARGE SCALE GENOMIC DNA]</scope>
    <source>
        <strain evidence="3">ATCC MYA-3404 / T1</strain>
    </source>
</reference>
<keyword evidence="1" id="KW-0812">Transmembrane</keyword>